<dbReference type="EC" id="3.4.24.-" evidence="11"/>
<dbReference type="InterPro" id="IPR042089">
    <property type="entry name" value="Peptidase_M13_dom_2"/>
</dbReference>
<evidence type="ECO:0000256" key="1">
    <source>
        <dbReference type="ARBA" id="ARBA00001947"/>
    </source>
</evidence>
<organism evidence="11 12">
    <name type="scientific">Stieleria bergensis</name>
    <dbReference type="NCBI Taxonomy" id="2528025"/>
    <lineage>
        <taxon>Bacteria</taxon>
        <taxon>Pseudomonadati</taxon>
        <taxon>Planctomycetota</taxon>
        <taxon>Planctomycetia</taxon>
        <taxon>Pirellulales</taxon>
        <taxon>Pirellulaceae</taxon>
        <taxon>Stieleria</taxon>
    </lineage>
</organism>
<evidence type="ECO:0000256" key="8">
    <source>
        <dbReference type="SAM" id="SignalP"/>
    </source>
</evidence>
<keyword evidence="3" id="KW-0645">Protease</keyword>
<feature type="signal peptide" evidence="8">
    <location>
        <begin position="1"/>
        <end position="28"/>
    </location>
</feature>
<dbReference type="EMBL" id="CP036272">
    <property type="protein sequence ID" value="QDT59004.1"/>
    <property type="molecule type" value="Genomic_DNA"/>
</dbReference>
<keyword evidence="4" id="KW-0479">Metal-binding</keyword>
<feature type="domain" description="Peptidase M13 N-terminal" evidence="10">
    <location>
        <begin position="54"/>
        <end position="431"/>
    </location>
</feature>
<evidence type="ECO:0000259" key="9">
    <source>
        <dbReference type="Pfam" id="PF01431"/>
    </source>
</evidence>
<comment type="cofactor">
    <cofactor evidence="1">
        <name>Zn(2+)</name>
        <dbReference type="ChEBI" id="CHEBI:29105"/>
    </cofactor>
</comment>
<dbReference type="InterPro" id="IPR024079">
    <property type="entry name" value="MetalloPept_cat_dom_sf"/>
</dbReference>
<accession>A0A517SS95</accession>
<dbReference type="InterPro" id="IPR018497">
    <property type="entry name" value="Peptidase_M13_C"/>
</dbReference>
<dbReference type="GO" id="GO:0005886">
    <property type="term" value="C:plasma membrane"/>
    <property type="evidence" value="ECO:0007669"/>
    <property type="project" value="TreeGrafter"/>
</dbReference>
<dbReference type="PANTHER" id="PTHR11733">
    <property type="entry name" value="ZINC METALLOPROTEASE FAMILY M13 NEPRILYSIN-RELATED"/>
    <property type="match status" value="1"/>
</dbReference>
<dbReference type="GO" id="GO:0004222">
    <property type="term" value="F:metalloendopeptidase activity"/>
    <property type="evidence" value="ECO:0007669"/>
    <property type="project" value="InterPro"/>
</dbReference>
<feature type="domain" description="Peptidase M13 C-terminal" evidence="9">
    <location>
        <begin position="483"/>
        <end position="684"/>
    </location>
</feature>
<comment type="similarity">
    <text evidence="2">Belongs to the peptidase M13 family.</text>
</comment>
<gene>
    <name evidence="11" type="primary">pepO</name>
    <name evidence="11" type="ORF">SV7mr_15080</name>
</gene>
<evidence type="ECO:0000256" key="3">
    <source>
        <dbReference type="ARBA" id="ARBA00022670"/>
    </source>
</evidence>
<keyword evidence="7" id="KW-0482">Metalloprotease</keyword>
<dbReference type="AlphaFoldDB" id="A0A517SS95"/>
<dbReference type="SUPFAM" id="SSF55486">
    <property type="entry name" value="Metalloproteases ('zincins'), catalytic domain"/>
    <property type="match status" value="1"/>
</dbReference>
<dbReference type="CDD" id="cd08662">
    <property type="entry name" value="M13"/>
    <property type="match status" value="1"/>
</dbReference>
<evidence type="ECO:0000256" key="6">
    <source>
        <dbReference type="ARBA" id="ARBA00022833"/>
    </source>
</evidence>
<dbReference type="PRINTS" id="PR00786">
    <property type="entry name" value="NEPRILYSIN"/>
</dbReference>
<dbReference type="GO" id="GO:0016485">
    <property type="term" value="P:protein processing"/>
    <property type="evidence" value="ECO:0007669"/>
    <property type="project" value="TreeGrafter"/>
</dbReference>
<sequence length="687" mass="77268" precursor="true">MRRFAARVLTRSLLTIAASATLASAATAQESGKGSSAGKISGIDTAVLSDTLSPGDDFYLYANEKWLEKTEIPADKSNYGIFTVLDDQTRKQVRALIESSAELKGTPGSAAQKVGDLYRSVLDVSARNAAGIKPIQGLLADVAEIKRADELAAIMGTLRQAGVAAPLIPYVSVDAKNSDQYTVYLSQSGLTLPDRDYYLEDEERYIELRQKLGEYVKDMLTLIDHEDPERAAKTILDLETKIAKIHWSKTENRDPIATYNKRTPAEVDAMTGSFNWYAFAEAADLMTQKELIVRQPTYAEALATVFAETSIQQWQDYLTFHTLDAYASGLTETLEKRHFNFHDTAVSGVTEQQPLWKRGVNVTGSVLGELVGQLYVEEHFKPAAKERMQQLVDNLKLAFKARIQTLPWMGKGTKKQAMEKLSKFTAKIGYPDKWKDYSKLTIGKGVLGDHLIASAEFEYQYNLDKLNGPIDRDEWHMTPQTINAYYNPTMNEIVFPAAILQPPFFNMEADDAVNYGGIGAVIGHEFSHGFDDKGSKYDGNGNLRMWWTQEDRDAFEERAEGLVEQYNEYEPVEGNFVNGKLTLGENIGDLGGLSVAYAAYQISLDGKPADVIDGLTGDQRFFLAWSQNWRRLYREQELLRRLIVDPHSPSQYRVNGIVRNMDAWYKAFDIKDGDKLYLKEDERVRIW</sequence>
<proteinExistence type="inferred from homology"/>
<evidence type="ECO:0000313" key="12">
    <source>
        <dbReference type="Proteomes" id="UP000315003"/>
    </source>
</evidence>
<evidence type="ECO:0000256" key="7">
    <source>
        <dbReference type="ARBA" id="ARBA00023049"/>
    </source>
</evidence>
<dbReference type="Proteomes" id="UP000315003">
    <property type="component" value="Chromosome"/>
</dbReference>
<protein>
    <submittedName>
        <fullName evidence="11">Neutral endopeptidase</fullName>
        <ecNumber evidence="11">3.4.24.-</ecNumber>
    </submittedName>
</protein>
<dbReference type="RefSeq" id="WP_419188215.1">
    <property type="nucleotide sequence ID" value="NZ_CP036272.1"/>
</dbReference>
<dbReference type="Pfam" id="PF01431">
    <property type="entry name" value="Peptidase_M13"/>
    <property type="match status" value="1"/>
</dbReference>
<reference evidence="11 12" key="1">
    <citation type="submission" date="2019-02" db="EMBL/GenBank/DDBJ databases">
        <title>Deep-cultivation of Planctomycetes and their phenomic and genomic characterization uncovers novel biology.</title>
        <authorList>
            <person name="Wiegand S."/>
            <person name="Jogler M."/>
            <person name="Boedeker C."/>
            <person name="Pinto D."/>
            <person name="Vollmers J."/>
            <person name="Rivas-Marin E."/>
            <person name="Kohn T."/>
            <person name="Peeters S.H."/>
            <person name="Heuer A."/>
            <person name="Rast P."/>
            <person name="Oberbeckmann S."/>
            <person name="Bunk B."/>
            <person name="Jeske O."/>
            <person name="Meyerdierks A."/>
            <person name="Storesund J.E."/>
            <person name="Kallscheuer N."/>
            <person name="Luecker S."/>
            <person name="Lage O.M."/>
            <person name="Pohl T."/>
            <person name="Merkel B.J."/>
            <person name="Hornburger P."/>
            <person name="Mueller R.-W."/>
            <person name="Bruemmer F."/>
            <person name="Labrenz M."/>
            <person name="Spormann A.M."/>
            <person name="Op den Camp H."/>
            <person name="Overmann J."/>
            <person name="Amann R."/>
            <person name="Jetten M.S.M."/>
            <person name="Mascher T."/>
            <person name="Medema M.H."/>
            <person name="Devos D.P."/>
            <person name="Kaster A.-K."/>
            <person name="Ovreas L."/>
            <person name="Rohde M."/>
            <person name="Galperin M.Y."/>
            <person name="Jogler C."/>
        </authorList>
    </citation>
    <scope>NUCLEOTIDE SEQUENCE [LARGE SCALE GENOMIC DNA]</scope>
    <source>
        <strain evidence="11 12">SV_7m_r</strain>
    </source>
</reference>
<dbReference type="InterPro" id="IPR008753">
    <property type="entry name" value="Peptidase_M13_N"/>
</dbReference>
<evidence type="ECO:0000256" key="5">
    <source>
        <dbReference type="ARBA" id="ARBA00022801"/>
    </source>
</evidence>
<keyword evidence="12" id="KW-1185">Reference proteome</keyword>
<evidence type="ECO:0000313" key="11">
    <source>
        <dbReference type="EMBL" id="QDT59004.1"/>
    </source>
</evidence>
<dbReference type="Gene3D" id="3.40.390.10">
    <property type="entry name" value="Collagenase (Catalytic Domain)"/>
    <property type="match status" value="1"/>
</dbReference>
<keyword evidence="6" id="KW-0862">Zinc</keyword>
<evidence type="ECO:0000259" key="10">
    <source>
        <dbReference type="Pfam" id="PF05649"/>
    </source>
</evidence>
<keyword evidence="8" id="KW-0732">Signal</keyword>
<dbReference type="Gene3D" id="1.10.1380.10">
    <property type="entry name" value="Neutral endopeptidase , domain2"/>
    <property type="match status" value="1"/>
</dbReference>
<evidence type="ECO:0000256" key="4">
    <source>
        <dbReference type="ARBA" id="ARBA00022723"/>
    </source>
</evidence>
<dbReference type="InterPro" id="IPR000718">
    <property type="entry name" value="Peptidase_M13"/>
</dbReference>
<dbReference type="GO" id="GO:0046872">
    <property type="term" value="F:metal ion binding"/>
    <property type="evidence" value="ECO:0007669"/>
    <property type="project" value="UniProtKB-KW"/>
</dbReference>
<dbReference type="Pfam" id="PF05649">
    <property type="entry name" value="Peptidase_M13_N"/>
    <property type="match status" value="1"/>
</dbReference>
<evidence type="ECO:0000256" key="2">
    <source>
        <dbReference type="ARBA" id="ARBA00007357"/>
    </source>
</evidence>
<keyword evidence="5 11" id="KW-0378">Hydrolase</keyword>
<dbReference type="PANTHER" id="PTHR11733:SF167">
    <property type="entry name" value="FI17812P1-RELATED"/>
    <property type="match status" value="1"/>
</dbReference>
<name>A0A517SS95_9BACT</name>
<dbReference type="PROSITE" id="PS51885">
    <property type="entry name" value="NEPRILYSIN"/>
    <property type="match status" value="1"/>
</dbReference>
<feature type="chain" id="PRO_5022129285" evidence="8">
    <location>
        <begin position="29"/>
        <end position="687"/>
    </location>
</feature>